<keyword evidence="4" id="KW-1185">Reference proteome</keyword>
<accession>A0A8A3PCE2</accession>
<evidence type="ECO:0000313" key="3">
    <source>
        <dbReference type="EMBL" id="QSZ32759.1"/>
    </source>
</evidence>
<dbReference type="OrthoDB" id="7392499at2759"/>
<dbReference type="Proteomes" id="UP000672032">
    <property type="component" value="Chromosome 3"/>
</dbReference>
<name>A0A8A3PCE2_9HELO</name>
<dbReference type="InterPro" id="IPR005627">
    <property type="entry name" value="CutC-like"/>
</dbReference>
<evidence type="ECO:0000256" key="1">
    <source>
        <dbReference type="ARBA" id="ARBA00007768"/>
    </source>
</evidence>
<dbReference type="EMBL" id="CP063407">
    <property type="protein sequence ID" value="QSZ32759.1"/>
    <property type="molecule type" value="Genomic_DNA"/>
</dbReference>
<evidence type="ECO:0000256" key="2">
    <source>
        <dbReference type="ARBA" id="ARBA00019014"/>
    </source>
</evidence>
<dbReference type="Pfam" id="PF03932">
    <property type="entry name" value="CutC"/>
    <property type="match status" value="1"/>
</dbReference>
<dbReference type="PANTHER" id="PTHR12598">
    <property type="entry name" value="COPPER HOMEOSTASIS PROTEIN CUTC"/>
    <property type="match status" value="1"/>
</dbReference>
<organism evidence="3 4">
    <name type="scientific">Monilinia vaccinii-corymbosi</name>
    <dbReference type="NCBI Taxonomy" id="61207"/>
    <lineage>
        <taxon>Eukaryota</taxon>
        <taxon>Fungi</taxon>
        <taxon>Dikarya</taxon>
        <taxon>Ascomycota</taxon>
        <taxon>Pezizomycotina</taxon>
        <taxon>Leotiomycetes</taxon>
        <taxon>Helotiales</taxon>
        <taxon>Sclerotiniaceae</taxon>
        <taxon>Monilinia</taxon>
    </lineage>
</organism>
<proteinExistence type="inferred from homology"/>
<dbReference type="Gene3D" id="3.20.20.380">
    <property type="entry name" value="Copper homeostasis (CutC) domain"/>
    <property type="match status" value="1"/>
</dbReference>
<protein>
    <recommendedName>
        <fullName evidence="2">Copper homeostasis protein cutC homolog</fullName>
    </recommendedName>
</protein>
<dbReference type="PANTHER" id="PTHR12598:SF0">
    <property type="entry name" value="COPPER HOMEOSTASIS PROTEIN CUTC HOMOLOG"/>
    <property type="match status" value="1"/>
</dbReference>
<comment type="similarity">
    <text evidence="1">Belongs to the CutC family.</text>
</comment>
<sequence>MPPQAAIRHLEIAAFTPSSALLALKAGAQRIELCSSRDQDGLTPDVQGFLRISSAVEGCGCEGEGEGEGEGYDGDVLGARGQGEEGWGKDDRGDRGEHKREINVMIRPHDNSPRGPGTNDNFRVGDDIFEKMKEDIRIFRKWGATGFVFGILKDADGDGGEKGSGREGRRKGGLIVDNERCAELIRIARAGKDGGSVRCTFHRAFDRIDRERMEEQLEILTTLTFSSLLTSGGAGSATQGAPRVAQLVRRAAGRIDIIVGGGVRSANVRELVEGTGARWFHSSAVTGEGEEVDSAEVQRLRAALGG</sequence>
<gene>
    <name evidence="3" type="ORF">DSL72_002338</name>
</gene>
<dbReference type="GO" id="GO:0005507">
    <property type="term" value="F:copper ion binding"/>
    <property type="evidence" value="ECO:0007669"/>
    <property type="project" value="TreeGrafter"/>
</dbReference>
<dbReference type="SUPFAM" id="SSF110395">
    <property type="entry name" value="CutC-like"/>
    <property type="match status" value="2"/>
</dbReference>
<reference evidence="3" key="1">
    <citation type="submission" date="2020-10" db="EMBL/GenBank/DDBJ databases">
        <title>Genome Sequence of Monilinia vaccinii-corymbosi Sheds Light on Mummy Berry Disease Infection of Blueberry and Mating Type.</title>
        <authorList>
            <person name="Yow A.G."/>
            <person name="Zhang Y."/>
            <person name="Bansal K."/>
            <person name="Eacker S.M."/>
            <person name="Sullivan S."/>
            <person name="Liachko I."/>
            <person name="Cubeta M.A."/>
            <person name="Rollins J.A."/>
            <person name="Ashrafi H."/>
        </authorList>
    </citation>
    <scope>NUCLEOTIDE SEQUENCE</scope>
    <source>
        <strain evidence="3">RL-1</strain>
    </source>
</reference>
<dbReference type="AlphaFoldDB" id="A0A8A3PCE2"/>
<evidence type="ECO:0000313" key="4">
    <source>
        <dbReference type="Proteomes" id="UP000672032"/>
    </source>
</evidence>
<dbReference type="InterPro" id="IPR036822">
    <property type="entry name" value="CutC-like_dom_sf"/>
</dbReference>